<dbReference type="InterPro" id="IPR013083">
    <property type="entry name" value="Znf_RING/FYVE/PHD"/>
</dbReference>
<feature type="domain" description="PHD-type" evidence="5">
    <location>
        <begin position="49"/>
        <end position="102"/>
    </location>
</feature>
<dbReference type="GeneID" id="7829758"/>
<dbReference type="EMBL" id="GG662605">
    <property type="protein sequence ID" value="EAS01122.4"/>
    <property type="molecule type" value="Genomic_DNA"/>
</dbReference>
<dbReference type="SMART" id="SM00249">
    <property type="entry name" value="PHD"/>
    <property type="match status" value="2"/>
</dbReference>
<keyword evidence="2 4" id="KW-0863">Zinc-finger</keyword>
<gene>
    <name evidence="6" type="ORF">TTHERM_00316860</name>
</gene>
<dbReference type="InterPro" id="IPR001965">
    <property type="entry name" value="Znf_PHD"/>
</dbReference>
<protein>
    <submittedName>
        <fullName evidence="6">PHD-zinc-finger-like domain protein</fullName>
    </submittedName>
</protein>
<dbReference type="InterPro" id="IPR019787">
    <property type="entry name" value="Znf_PHD-finger"/>
</dbReference>
<evidence type="ECO:0000313" key="7">
    <source>
        <dbReference type="Proteomes" id="UP000009168"/>
    </source>
</evidence>
<dbReference type="STRING" id="312017.I7ML40"/>
<evidence type="ECO:0000256" key="2">
    <source>
        <dbReference type="ARBA" id="ARBA00022771"/>
    </source>
</evidence>
<reference evidence="7" key="1">
    <citation type="journal article" date="2006" name="PLoS Biol.">
        <title>Macronuclear genome sequence of the ciliate Tetrahymena thermophila, a model eukaryote.</title>
        <authorList>
            <person name="Eisen J.A."/>
            <person name="Coyne R.S."/>
            <person name="Wu M."/>
            <person name="Wu D."/>
            <person name="Thiagarajan M."/>
            <person name="Wortman J.R."/>
            <person name="Badger J.H."/>
            <person name="Ren Q."/>
            <person name="Amedeo P."/>
            <person name="Jones K.M."/>
            <person name="Tallon L.J."/>
            <person name="Delcher A.L."/>
            <person name="Salzberg S.L."/>
            <person name="Silva J.C."/>
            <person name="Haas B.J."/>
            <person name="Majoros W.H."/>
            <person name="Farzad M."/>
            <person name="Carlton J.M."/>
            <person name="Smith R.K. Jr."/>
            <person name="Garg J."/>
            <person name="Pearlman R.E."/>
            <person name="Karrer K.M."/>
            <person name="Sun L."/>
            <person name="Manning G."/>
            <person name="Elde N.C."/>
            <person name="Turkewitz A.P."/>
            <person name="Asai D.J."/>
            <person name="Wilkes D.E."/>
            <person name="Wang Y."/>
            <person name="Cai H."/>
            <person name="Collins K."/>
            <person name="Stewart B.A."/>
            <person name="Lee S.R."/>
            <person name="Wilamowska K."/>
            <person name="Weinberg Z."/>
            <person name="Ruzzo W.L."/>
            <person name="Wloga D."/>
            <person name="Gaertig J."/>
            <person name="Frankel J."/>
            <person name="Tsao C.-C."/>
            <person name="Gorovsky M.A."/>
            <person name="Keeling P.J."/>
            <person name="Waller R.F."/>
            <person name="Patron N.J."/>
            <person name="Cherry J.M."/>
            <person name="Stover N.A."/>
            <person name="Krieger C.J."/>
            <person name="del Toro C."/>
            <person name="Ryder H.F."/>
            <person name="Williamson S.C."/>
            <person name="Barbeau R.A."/>
            <person name="Hamilton E.P."/>
            <person name="Orias E."/>
        </authorList>
    </citation>
    <scope>NUCLEOTIDE SEQUENCE [LARGE SCALE GENOMIC DNA]</scope>
    <source>
        <strain evidence="7">SB210</strain>
    </source>
</reference>
<keyword evidence="3" id="KW-0862">Zinc</keyword>
<keyword evidence="1" id="KW-0479">Metal-binding</keyword>
<dbReference type="RefSeq" id="XP_001021367.4">
    <property type="nucleotide sequence ID" value="XM_001021367.4"/>
</dbReference>
<dbReference type="InParanoid" id="I7ML40"/>
<dbReference type="KEGG" id="tet:TTHERM_00316860"/>
<dbReference type="Gene3D" id="3.30.40.10">
    <property type="entry name" value="Zinc/RING finger domain, C3HC4 (zinc finger)"/>
    <property type="match status" value="2"/>
</dbReference>
<dbReference type="OrthoDB" id="20839at2759"/>
<dbReference type="AlphaFoldDB" id="I7ML40"/>
<dbReference type="eggNOG" id="KOG1080">
    <property type="taxonomic scope" value="Eukaryota"/>
</dbReference>
<evidence type="ECO:0000259" key="5">
    <source>
        <dbReference type="PROSITE" id="PS50016"/>
    </source>
</evidence>
<dbReference type="PROSITE" id="PS50016">
    <property type="entry name" value="ZF_PHD_2"/>
    <property type="match status" value="1"/>
</dbReference>
<accession>I7ML40</accession>
<dbReference type="SUPFAM" id="SSF57903">
    <property type="entry name" value="FYVE/PHD zinc finger"/>
    <property type="match status" value="2"/>
</dbReference>
<evidence type="ECO:0000313" key="6">
    <source>
        <dbReference type="EMBL" id="EAS01122.4"/>
    </source>
</evidence>
<sequence>MIDRNQNKSQKKSKDKYMMDQIKIKEIKSSLKNMISQGMYPQIFSDSKDQRCNSCFSDQEYKNNKLLQCDFCQFLTHDKCLSSQRIHSIIQNLWFCDRCLYIIGNDFNKPNLLDFPIISCSDCNKFHGIMINSKNGVWTHEFCLKQNRDDISQFSSGHSITQNLIQERDDFFQNDESTQNFCQYCRQKEGKMSLCSMPGCSKQFHLFCLINENPNQIEQAPLSKQKYYCNEHYRQELMITNFALQQKQDTQHSSDKNIEIKQFTDDQQLRNEGQNQIFANQLSKNGIQKYKLQLRYHFDMINYFYQNLSQLSQFEHQNYKQPYSNSNINVEADKNSVNQDKNCQLKICNWEFCFITSLPEFYQNEKQFLECLANYFIRIRSYNPISKSVVLFESYYSHSQLLYFIRKNFNHPNDLLYPENNMAYFIDMIKLNVNRFIKELISNKIIQKVKREN</sequence>
<name>I7ML40_TETTS</name>
<organism evidence="6 7">
    <name type="scientific">Tetrahymena thermophila (strain SB210)</name>
    <dbReference type="NCBI Taxonomy" id="312017"/>
    <lineage>
        <taxon>Eukaryota</taxon>
        <taxon>Sar</taxon>
        <taxon>Alveolata</taxon>
        <taxon>Ciliophora</taxon>
        <taxon>Intramacronucleata</taxon>
        <taxon>Oligohymenophorea</taxon>
        <taxon>Hymenostomatida</taxon>
        <taxon>Tetrahymenina</taxon>
        <taxon>Tetrahymenidae</taxon>
        <taxon>Tetrahymena</taxon>
    </lineage>
</organism>
<evidence type="ECO:0000256" key="4">
    <source>
        <dbReference type="PROSITE-ProRule" id="PRU00146"/>
    </source>
</evidence>
<dbReference type="Proteomes" id="UP000009168">
    <property type="component" value="Unassembled WGS sequence"/>
</dbReference>
<evidence type="ECO:0000256" key="3">
    <source>
        <dbReference type="ARBA" id="ARBA00022833"/>
    </source>
</evidence>
<dbReference type="Pfam" id="PF13832">
    <property type="entry name" value="zf-HC5HC2H_2"/>
    <property type="match status" value="1"/>
</dbReference>
<proteinExistence type="predicted"/>
<dbReference type="InterPro" id="IPR011011">
    <property type="entry name" value="Znf_FYVE_PHD"/>
</dbReference>
<dbReference type="GO" id="GO:0008270">
    <property type="term" value="F:zinc ion binding"/>
    <property type="evidence" value="ECO:0007669"/>
    <property type="project" value="UniProtKB-KW"/>
</dbReference>
<keyword evidence="7" id="KW-1185">Reference proteome</keyword>
<evidence type="ECO:0000256" key="1">
    <source>
        <dbReference type="ARBA" id="ARBA00022723"/>
    </source>
</evidence>